<reference evidence="1 2" key="1">
    <citation type="submission" date="2018-07" db="EMBL/GenBank/DDBJ databases">
        <title>Chitinophaga K2CV101002-2 sp. nov., isolated from a monsoon evergreen broad-leaved forest soil.</title>
        <authorList>
            <person name="Lv Y."/>
        </authorList>
    </citation>
    <scope>NUCLEOTIDE SEQUENCE [LARGE SCALE GENOMIC DNA]</scope>
    <source>
        <strain evidence="1 2">GDMCC 1.1288</strain>
    </source>
</reference>
<gene>
    <name evidence="1" type="ORF">DVR12_07935</name>
</gene>
<dbReference type="RefSeq" id="WP_116975098.1">
    <property type="nucleotide sequence ID" value="NZ_QPMM01000002.1"/>
</dbReference>
<evidence type="ECO:0000313" key="1">
    <source>
        <dbReference type="EMBL" id="RFS25104.1"/>
    </source>
</evidence>
<comment type="caution">
    <text evidence="1">The sequence shown here is derived from an EMBL/GenBank/DDBJ whole genome shotgun (WGS) entry which is preliminary data.</text>
</comment>
<dbReference type="AlphaFoldDB" id="A0A3E1YF22"/>
<name>A0A3E1YF22_9BACT</name>
<protein>
    <submittedName>
        <fullName evidence="1">Uncharacterized protein</fullName>
    </submittedName>
</protein>
<sequence length="222" mass="26071">MKLLFKYLITISIATHPGNLFGQSDSLSMFDFIYNKLYKNIAAYNIRFANIQLNGRDTKDLVEDGFEYYNAFLPDNGYKLAMEISESNLIYPNKEYKVYKVYVNNFKYVDSAHHAVRKLFDVWTRKDFLVAVSQNNNRYSIKYLSGQFFPSKIISDFNTTLNNPTSYIDYLNYRMYEYQMNNISFDRKVGANLYFNGYSDVLGNKVTILLEENNIESPKILQ</sequence>
<evidence type="ECO:0000313" key="2">
    <source>
        <dbReference type="Proteomes" id="UP000260644"/>
    </source>
</evidence>
<keyword evidence="2" id="KW-1185">Reference proteome</keyword>
<dbReference type="OrthoDB" id="684833at2"/>
<dbReference type="EMBL" id="QPMM01000002">
    <property type="protein sequence ID" value="RFS25104.1"/>
    <property type="molecule type" value="Genomic_DNA"/>
</dbReference>
<accession>A0A3E1YF22</accession>
<proteinExistence type="predicted"/>
<dbReference type="Proteomes" id="UP000260644">
    <property type="component" value="Unassembled WGS sequence"/>
</dbReference>
<organism evidence="1 2">
    <name type="scientific">Chitinophaga silvatica</name>
    <dbReference type="NCBI Taxonomy" id="2282649"/>
    <lineage>
        <taxon>Bacteria</taxon>
        <taxon>Pseudomonadati</taxon>
        <taxon>Bacteroidota</taxon>
        <taxon>Chitinophagia</taxon>
        <taxon>Chitinophagales</taxon>
        <taxon>Chitinophagaceae</taxon>
        <taxon>Chitinophaga</taxon>
    </lineage>
</organism>